<evidence type="ECO:0000313" key="1">
    <source>
        <dbReference type="EMBL" id="PGU05664.1"/>
    </source>
</evidence>
<comment type="caution">
    <text evidence="1">The sequence shown here is derived from an EMBL/GenBank/DDBJ whole genome shotgun (WGS) entry which is preliminary data.</text>
</comment>
<dbReference type="AlphaFoldDB" id="A0A2A8IQX0"/>
<evidence type="ECO:0000313" key="2">
    <source>
        <dbReference type="Proteomes" id="UP000225766"/>
    </source>
</evidence>
<protein>
    <submittedName>
        <fullName evidence="1">DUF541 domain-containing protein</fullName>
    </submittedName>
</protein>
<organism evidence="1 2">
    <name type="scientific">Bacillus cereus</name>
    <dbReference type="NCBI Taxonomy" id="1396"/>
    <lineage>
        <taxon>Bacteria</taxon>
        <taxon>Bacillati</taxon>
        <taxon>Bacillota</taxon>
        <taxon>Bacilli</taxon>
        <taxon>Bacillales</taxon>
        <taxon>Bacillaceae</taxon>
        <taxon>Bacillus</taxon>
        <taxon>Bacillus cereus group</taxon>
    </lineage>
</organism>
<accession>A0A2A8IQX0</accession>
<dbReference type="PANTHER" id="PTHR34387">
    <property type="entry name" value="SLR1258 PROTEIN"/>
    <property type="match status" value="1"/>
</dbReference>
<gene>
    <name evidence="1" type="ORF">COD19_05485</name>
</gene>
<dbReference type="Pfam" id="PF04402">
    <property type="entry name" value="SIMPL"/>
    <property type="match status" value="1"/>
</dbReference>
<dbReference type="PANTHER" id="PTHR34387:SF1">
    <property type="entry name" value="PERIPLASMIC IMMUNOGENIC PROTEIN"/>
    <property type="match status" value="1"/>
</dbReference>
<name>A0A2A8IQX0_BACCE</name>
<dbReference type="Proteomes" id="UP000225766">
    <property type="component" value="Unassembled WGS sequence"/>
</dbReference>
<dbReference type="Gene3D" id="3.30.70.2970">
    <property type="entry name" value="Protein of unknown function (DUF541), domain 2"/>
    <property type="match status" value="1"/>
</dbReference>
<proteinExistence type="predicted"/>
<dbReference type="EMBL" id="NUMG01000004">
    <property type="protein sequence ID" value="PGU05664.1"/>
    <property type="molecule type" value="Genomic_DNA"/>
</dbReference>
<reference evidence="1 2" key="1">
    <citation type="submission" date="2017-09" db="EMBL/GenBank/DDBJ databases">
        <title>Large-scale bioinformatics analysis of Bacillus genomes uncovers conserved roles of natural products in bacterial physiology.</title>
        <authorList>
            <consortium name="Agbiome Team Llc"/>
            <person name="Bleich R.M."/>
            <person name="Grubbs K.J."/>
            <person name="Santa Maria K.C."/>
            <person name="Allen S.E."/>
            <person name="Farag S."/>
            <person name="Shank E.A."/>
            <person name="Bowers A."/>
        </authorList>
    </citation>
    <scope>NUCLEOTIDE SEQUENCE [LARGE SCALE GENOMIC DNA]</scope>
    <source>
        <strain evidence="1 2">AFS040105</strain>
    </source>
</reference>
<dbReference type="RefSeq" id="WP_088231067.1">
    <property type="nucleotide sequence ID" value="NZ_JARXKI010000001.1"/>
</dbReference>
<dbReference type="OrthoDB" id="9785192at2"/>
<dbReference type="Gene3D" id="3.30.110.170">
    <property type="entry name" value="Protein of unknown function (DUF541), domain 1"/>
    <property type="match status" value="1"/>
</dbReference>
<sequence length="224" mass="24787">MQGGMNPYLHNMRTANTGKEATITVQGEGIVKAKPNVVILTLGIRTDNKNVKQAQEENAVQSKQLLDALKQLGIADKDIETISYTITPQYEYINDKALLQGYRVEHLYEITVLNVQKAGEVYDIAVSNGANVAKGLRFRISHPNKYYEQALIQALQQAVEKARAIASTYNLNINPVPLSFVEESAQLPREITSYATTLHAQAAPPIQSGELEIISSIRAIFTYL</sequence>
<dbReference type="InterPro" id="IPR052022">
    <property type="entry name" value="26kDa_periplasmic_antigen"/>
</dbReference>
<dbReference type="GO" id="GO:0006974">
    <property type="term" value="P:DNA damage response"/>
    <property type="evidence" value="ECO:0007669"/>
    <property type="project" value="TreeGrafter"/>
</dbReference>
<dbReference type="InterPro" id="IPR007497">
    <property type="entry name" value="SIMPL/DUF541"/>
</dbReference>